<feature type="transmembrane region" description="Helical" evidence="2">
    <location>
        <begin position="132"/>
        <end position="152"/>
    </location>
</feature>
<gene>
    <name evidence="3" type="ORF">HNQ61_001267</name>
</gene>
<feature type="transmembrane region" description="Helical" evidence="2">
    <location>
        <begin position="257"/>
        <end position="278"/>
    </location>
</feature>
<feature type="transmembrane region" description="Helical" evidence="2">
    <location>
        <begin position="315"/>
        <end position="333"/>
    </location>
</feature>
<dbReference type="PANTHER" id="PTHR43317">
    <property type="entry name" value="THERMOSPERMINE SYNTHASE ACAULIS5"/>
    <property type="match status" value="1"/>
</dbReference>
<evidence type="ECO:0000256" key="1">
    <source>
        <dbReference type="ARBA" id="ARBA00023115"/>
    </source>
</evidence>
<feature type="transmembrane region" description="Helical" evidence="2">
    <location>
        <begin position="103"/>
        <end position="120"/>
    </location>
</feature>
<dbReference type="NCBIfam" id="NF037959">
    <property type="entry name" value="MFS_SpdSyn"/>
    <property type="match status" value="1"/>
</dbReference>
<feature type="transmembrane region" description="Helical" evidence="2">
    <location>
        <begin position="371"/>
        <end position="394"/>
    </location>
</feature>
<feature type="transmembrane region" description="Helical" evidence="2">
    <location>
        <begin position="284"/>
        <end position="303"/>
    </location>
</feature>
<dbReference type="SUPFAM" id="SSF53335">
    <property type="entry name" value="S-adenosyl-L-methionine-dependent methyltransferases"/>
    <property type="match status" value="1"/>
</dbReference>
<feature type="transmembrane region" description="Helical" evidence="2">
    <location>
        <begin position="423"/>
        <end position="441"/>
    </location>
</feature>
<keyword evidence="2" id="KW-0812">Transmembrane</keyword>
<keyword evidence="2" id="KW-0472">Membrane</keyword>
<feature type="transmembrane region" description="Helical" evidence="2">
    <location>
        <begin position="69"/>
        <end position="91"/>
    </location>
</feature>
<evidence type="ECO:0000313" key="3">
    <source>
        <dbReference type="EMBL" id="MBB6069650.1"/>
    </source>
</evidence>
<dbReference type="AlphaFoldDB" id="A0A841GRA6"/>
<feature type="transmembrane region" description="Helical" evidence="2">
    <location>
        <begin position="173"/>
        <end position="193"/>
    </location>
</feature>
<dbReference type="InterPro" id="IPR029063">
    <property type="entry name" value="SAM-dependent_MTases_sf"/>
</dbReference>
<feature type="transmembrane region" description="Helical" evidence="2">
    <location>
        <begin position="448"/>
        <end position="466"/>
    </location>
</feature>
<comment type="caution">
    <text evidence="3">The sequence shown here is derived from an EMBL/GenBank/DDBJ whole genome shotgun (WGS) entry which is preliminary data.</text>
</comment>
<dbReference type="CDD" id="cd02440">
    <property type="entry name" value="AdoMet_MTases"/>
    <property type="match status" value="1"/>
</dbReference>
<feature type="transmembrane region" description="Helical" evidence="2">
    <location>
        <begin position="32"/>
        <end position="57"/>
    </location>
</feature>
<reference evidence="3 4" key="1">
    <citation type="submission" date="2020-08" db="EMBL/GenBank/DDBJ databases">
        <title>Genomic Encyclopedia of Type Strains, Phase IV (KMG-IV): sequencing the most valuable type-strain genomes for metagenomic binning, comparative biology and taxonomic classification.</title>
        <authorList>
            <person name="Goeker M."/>
        </authorList>
    </citation>
    <scope>NUCLEOTIDE SEQUENCE [LARGE SCALE GENOMIC DNA]</scope>
    <source>
        <strain evidence="3 4">DSM 29007</strain>
    </source>
</reference>
<dbReference type="Proteomes" id="UP000582837">
    <property type="component" value="Unassembled WGS sequence"/>
</dbReference>
<dbReference type="PANTHER" id="PTHR43317:SF1">
    <property type="entry name" value="THERMOSPERMINE SYNTHASE ACAULIS5"/>
    <property type="match status" value="1"/>
</dbReference>
<proteinExistence type="predicted"/>
<organism evidence="3 4">
    <name type="scientific">Longimicrobium terrae</name>
    <dbReference type="NCBI Taxonomy" id="1639882"/>
    <lineage>
        <taxon>Bacteria</taxon>
        <taxon>Pseudomonadati</taxon>
        <taxon>Gemmatimonadota</taxon>
        <taxon>Longimicrobiia</taxon>
        <taxon>Longimicrobiales</taxon>
        <taxon>Longimicrobiaceae</taxon>
        <taxon>Longimicrobium</taxon>
    </lineage>
</organism>
<sequence length="761" mass="82439">MSTQQPAPAAGRFSIMPPPPPPVPPAVRVRSAAVVATFTASVFLSAFLLFLIQPMFGKMVLPLLGGSPAVWNTCMLFFQAALLGGYGYAHLTTRHLSARSQAILHLCLLACTLLLLPITVAGRAPQGGAAPIPWLLGTMLVTVGPPFFVLAGTGPMLQRWFAHSGHRHAADPYPLYAASNLGSMISLLAYPALMEPRMRLAGQSVTWGWGFGVLMLGIAGCTAWIWRTGRAPAPAAADSAPPAAVAGAPVTTRERAIWVFLAFVPSTYLLGLTTYITTDLSPVPLLWVLPLALYLLTFTLAFARRPFFPHEHMVRLQPVVLAVVVLLLLSGFVEDAIGAIPLHLGGLFITSLVCHGELARRRPAVSHLTEFYLWISVGGVLGGIFNVLVAPVIFNNVYEYSLALVLACLARPWPEALGWKKNLWAGLRAAGLALALLFLASQNGEVNTVLFAGLALLLVGLVTTGLGRTPVWLAACLGAVMLYSTAKAMREPGVLLEQRSFYGRFRILKAGGSRANPAGWHTMRHGSTLHGAQNLTPALRREPITYYLRRGPMGQMFAATEDRAGRRRVAVVGLGTGTLAAYARAGEDWTFYEIDPHVRDMATDRRYFSYYSDAPATKRVVLGDARLSLAQAAGKQYDMILLDAFSSDAIPVHLLTREAMTTYMQRLAPGGILGIHISNRYLNLEPVVAALARERGLAAVISTGPTGKRERYESIASWIAVARSENDLMVLHADSRWKPLDKRAIQPWTDDYSSLLSVFQP</sequence>
<dbReference type="EMBL" id="JACHIA010000003">
    <property type="protein sequence ID" value="MBB6069650.1"/>
    <property type="molecule type" value="Genomic_DNA"/>
</dbReference>
<evidence type="ECO:0000256" key="2">
    <source>
        <dbReference type="SAM" id="Phobius"/>
    </source>
</evidence>
<dbReference type="GO" id="GO:0006596">
    <property type="term" value="P:polyamine biosynthetic process"/>
    <property type="evidence" value="ECO:0007669"/>
    <property type="project" value="UniProtKB-KW"/>
</dbReference>
<feature type="transmembrane region" description="Helical" evidence="2">
    <location>
        <begin position="339"/>
        <end position="359"/>
    </location>
</feature>
<keyword evidence="2" id="KW-1133">Transmembrane helix</keyword>
<keyword evidence="4" id="KW-1185">Reference proteome</keyword>
<accession>A0A841GRA6</accession>
<feature type="transmembrane region" description="Helical" evidence="2">
    <location>
        <begin position="205"/>
        <end position="226"/>
    </location>
</feature>
<name>A0A841GRA6_9BACT</name>
<dbReference type="RefSeq" id="WP_170036303.1">
    <property type="nucleotide sequence ID" value="NZ_JABDTL010000002.1"/>
</dbReference>
<keyword evidence="1" id="KW-0620">Polyamine biosynthesis</keyword>
<dbReference type="Gene3D" id="3.40.50.150">
    <property type="entry name" value="Vaccinia Virus protein VP39"/>
    <property type="match status" value="1"/>
</dbReference>
<evidence type="ECO:0000313" key="4">
    <source>
        <dbReference type="Proteomes" id="UP000582837"/>
    </source>
</evidence>
<protein>
    <submittedName>
        <fullName evidence="3">Spermidine synthase</fullName>
    </submittedName>
</protein>